<dbReference type="SUPFAM" id="SSF51905">
    <property type="entry name" value="FAD/NAD(P)-binding domain"/>
    <property type="match status" value="1"/>
</dbReference>
<proteinExistence type="inferred from homology"/>
<comment type="caution">
    <text evidence="6">The sequence shown here is derived from an EMBL/GenBank/DDBJ whole genome shotgun (WGS) entry which is preliminary data.</text>
</comment>
<dbReference type="InterPro" id="IPR000172">
    <property type="entry name" value="GMC_OxRdtase_N"/>
</dbReference>
<dbReference type="Pfam" id="PF05199">
    <property type="entry name" value="GMC_oxred_C"/>
    <property type="match status" value="1"/>
</dbReference>
<evidence type="ECO:0000313" key="6">
    <source>
        <dbReference type="EMBL" id="GFG64729.1"/>
    </source>
</evidence>
<dbReference type="Pfam" id="PF00732">
    <property type="entry name" value="GMC_oxred_N"/>
    <property type="match status" value="1"/>
</dbReference>
<protein>
    <submittedName>
        <fullName evidence="6">Choline dehydrogenase</fullName>
    </submittedName>
</protein>
<keyword evidence="4" id="KW-0274">FAD</keyword>
<dbReference type="Gene3D" id="3.30.560.10">
    <property type="entry name" value="Glucose Oxidase, domain 3"/>
    <property type="match status" value="1"/>
</dbReference>
<comment type="similarity">
    <text evidence="2">Belongs to the GMC oxidoreductase family.</text>
</comment>
<dbReference type="PROSITE" id="PS00624">
    <property type="entry name" value="GMC_OXRED_2"/>
    <property type="match status" value="1"/>
</dbReference>
<gene>
    <name evidence="6" type="ORF">MKUB_22190</name>
</gene>
<organism evidence="6 7">
    <name type="scientific">Mycobacterium kubicae</name>
    <dbReference type="NCBI Taxonomy" id="120959"/>
    <lineage>
        <taxon>Bacteria</taxon>
        <taxon>Bacillati</taxon>
        <taxon>Actinomycetota</taxon>
        <taxon>Actinomycetes</taxon>
        <taxon>Mycobacteriales</taxon>
        <taxon>Mycobacteriaceae</taxon>
        <taxon>Mycobacterium</taxon>
        <taxon>Mycobacterium simiae complex</taxon>
    </lineage>
</organism>
<dbReference type="EMBL" id="BLKU01000003">
    <property type="protein sequence ID" value="GFG64729.1"/>
    <property type="molecule type" value="Genomic_DNA"/>
</dbReference>
<evidence type="ECO:0000256" key="3">
    <source>
        <dbReference type="ARBA" id="ARBA00022630"/>
    </source>
</evidence>
<evidence type="ECO:0000313" key="7">
    <source>
        <dbReference type="Proteomes" id="UP000465306"/>
    </source>
</evidence>
<feature type="domain" description="Glucose-methanol-choline oxidoreductase N-terminal" evidence="5">
    <location>
        <begin position="128"/>
        <end position="142"/>
    </location>
</feature>
<evidence type="ECO:0000256" key="2">
    <source>
        <dbReference type="ARBA" id="ARBA00010790"/>
    </source>
</evidence>
<sequence>MPASNSSATSKTSKPADRNFSFDPLHPIAAAGLDAAAECGYRRAVDIGGGLEVGFGPTLNNIVDGKRLSAADAYLLPALSRPNLTFVPDAMVQRIRIENGRCTGVEFTVGQTKSATVVRCGEVMLAAGAIGSPHLLMLSGVGPHGHLREVGVGVQLDLPGVGANLQNHVLARVVYDSARQIPPSCSGHCEVIGLVETECATDGPDIQIMVINSTGIGLPGDDGAVAGYAIAAALMQPFSRGTIRLSGPDAGDRPAIDPNYFSDDRDLRTLVEALRRARQLGEATAFDRWRCAEAAPGPVVDDEEAWRSYAKNAFQSYIHPVGTCAMGDTDMSVVDAQLRVHGISGLRIADASIMPSTPSNNTAATVYAIGERAAELITTA</sequence>
<dbReference type="SUPFAM" id="SSF54373">
    <property type="entry name" value="FAD-linked reductases, C-terminal domain"/>
    <property type="match status" value="1"/>
</dbReference>
<name>A0ABQ1BN59_9MYCO</name>
<reference evidence="6 7" key="1">
    <citation type="journal article" date="2019" name="Emerg. Microbes Infect.">
        <title>Comprehensive subspecies identification of 175 nontuberculous mycobacteria species based on 7547 genomic profiles.</title>
        <authorList>
            <person name="Matsumoto Y."/>
            <person name="Kinjo T."/>
            <person name="Motooka D."/>
            <person name="Nabeya D."/>
            <person name="Jung N."/>
            <person name="Uechi K."/>
            <person name="Horii T."/>
            <person name="Iida T."/>
            <person name="Fujita J."/>
            <person name="Nakamura S."/>
        </authorList>
    </citation>
    <scope>NUCLEOTIDE SEQUENCE [LARGE SCALE GENOMIC DNA]</scope>
    <source>
        <strain evidence="6 7">JCM 13573</strain>
    </source>
</reference>
<keyword evidence="3" id="KW-0285">Flavoprotein</keyword>
<keyword evidence="7" id="KW-1185">Reference proteome</keyword>
<dbReference type="RefSeq" id="WP_085075700.1">
    <property type="nucleotide sequence ID" value="NZ_BLKU01000003.1"/>
</dbReference>
<accession>A0ABQ1BN59</accession>
<evidence type="ECO:0000256" key="1">
    <source>
        <dbReference type="ARBA" id="ARBA00001974"/>
    </source>
</evidence>
<dbReference type="PANTHER" id="PTHR11552">
    <property type="entry name" value="GLUCOSE-METHANOL-CHOLINE GMC OXIDOREDUCTASE"/>
    <property type="match status" value="1"/>
</dbReference>
<dbReference type="InterPro" id="IPR012132">
    <property type="entry name" value="GMC_OxRdtase"/>
</dbReference>
<dbReference type="PANTHER" id="PTHR11552:SF147">
    <property type="entry name" value="CHOLINE DEHYDROGENASE, MITOCHONDRIAL"/>
    <property type="match status" value="1"/>
</dbReference>
<dbReference type="InterPro" id="IPR036188">
    <property type="entry name" value="FAD/NAD-bd_sf"/>
</dbReference>
<dbReference type="Proteomes" id="UP000465306">
    <property type="component" value="Unassembled WGS sequence"/>
</dbReference>
<evidence type="ECO:0000256" key="4">
    <source>
        <dbReference type="ARBA" id="ARBA00022827"/>
    </source>
</evidence>
<dbReference type="Gene3D" id="3.50.50.60">
    <property type="entry name" value="FAD/NAD(P)-binding domain"/>
    <property type="match status" value="1"/>
</dbReference>
<evidence type="ECO:0000259" key="5">
    <source>
        <dbReference type="PROSITE" id="PS00624"/>
    </source>
</evidence>
<comment type="cofactor">
    <cofactor evidence="1">
        <name>FAD</name>
        <dbReference type="ChEBI" id="CHEBI:57692"/>
    </cofactor>
</comment>
<dbReference type="InterPro" id="IPR007867">
    <property type="entry name" value="GMC_OxRtase_C"/>
</dbReference>